<accession>U4Q9U6</accession>
<dbReference type="GO" id="GO:0004565">
    <property type="term" value="F:beta-galactosidase activity"/>
    <property type="evidence" value="ECO:0007669"/>
    <property type="project" value="InterPro"/>
</dbReference>
<keyword evidence="1" id="KW-0378">Hydrolase</keyword>
<dbReference type="Gene3D" id="3.20.20.80">
    <property type="entry name" value="Glycosidases"/>
    <property type="match status" value="1"/>
</dbReference>
<evidence type="ECO:0000313" key="5">
    <source>
        <dbReference type="Proteomes" id="UP000017243"/>
    </source>
</evidence>
<evidence type="ECO:0000256" key="2">
    <source>
        <dbReference type="ARBA" id="ARBA00023295"/>
    </source>
</evidence>
<dbReference type="PANTHER" id="PTHR36447:SF1">
    <property type="entry name" value="BETA-GALACTOSIDASE GANA"/>
    <property type="match status" value="1"/>
</dbReference>
<comment type="caution">
    <text evidence="4">The sequence shown here is derived from an EMBL/GenBank/DDBJ whole genome shotgun (WGS) entry which is preliminary data.</text>
</comment>
<dbReference type="InterPro" id="IPR013529">
    <property type="entry name" value="Glyco_hydro_42_N"/>
</dbReference>
<proteinExistence type="predicted"/>
<dbReference type="Proteomes" id="UP000017243">
    <property type="component" value="Unassembled WGS sequence"/>
</dbReference>
<gene>
    <name evidence="4" type="ORF">LHCIRMBIA953_00183</name>
</gene>
<dbReference type="InterPro" id="IPR017853">
    <property type="entry name" value="GH"/>
</dbReference>
<reference evidence="4 5" key="1">
    <citation type="submission" date="2013-09" db="EMBL/GenBank/DDBJ databases">
        <title>Draft Genome Sequence of five Lactobacillus helveticus strains CIRM-BIA 101T, 103, 104, 951 and 953 isolated from milk product.</title>
        <authorList>
            <person name="Valence F."/>
            <person name="Chuat V."/>
            <person name="Ma L."/>
            <person name="Creno S."/>
            <person name="Falentin H."/>
            <person name="Lortal S."/>
            <person name="Bizet C."/>
            <person name="Clermont D."/>
            <person name="Loux V."/>
            <person name="Bouchier C."/>
            <person name="Cousin S."/>
        </authorList>
    </citation>
    <scope>NUCLEOTIDE SEQUENCE [LARGE SCALE GENOMIC DNA]</scope>
    <source>
        <strain evidence="4 5">CIRM-BIA 953</strain>
    </source>
</reference>
<organism evidence="4 5">
    <name type="scientific">Lactobacillus helveticus CIRM-BIA 953</name>
    <dbReference type="NCBI Taxonomy" id="1226335"/>
    <lineage>
        <taxon>Bacteria</taxon>
        <taxon>Bacillati</taxon>
        <taxon>Bacillota</taxon>
        <taxon>Bacilli</taxon>
        <taxon>Lactobacillales</taxon>
        <taxon>Lactobacillaceae</taxon>
        <taxon>Lactobacillus</taxon>
    </lineage>
</organism>
<keyword evidence="2" id="KW-0326">Glycosidase</keyword>
<dbReference type="GO" id="GO:0009341">
    <property type="term" value="C:beta-galactosidase complex"/>
    <property type="evidence" value="ECO:0007669"/>
    <property type="project" value="InterPro"/>
</dbReference>
<evidence type="ECO:0000259" key="3">
    <source>
        <dbReference type="Pfam" id="PF02449"/>
    </source>
</evidence>
<dbReference type="Pfam" id="PF02449">
    <property type="entry name" value="Glyco_hydro_42"/>
    <property type="match status" value="1"/>
</dbReference>
<dbReference type="InterPro" id="IPR003476">
    <property type="entry name" value="Glyco_hydro_42"/>
</dbReference>
<sequence length="126" mass="15270">MRFQSESLQNLFKMEKQIIKKHDSETPVTTNFHSLPNKMIDYQKWAKDQDIISYDSYPTYDAPTYKPAFLYDLMRSLKHQPFMLMESAPSQVNWQPYSPLRDLDKWRQPNCRPWWLMVQIPFNSFN</sequence>
<dbReference type="GO" id="GO:0005975">
    <property type="term" value="P:carbohydrate metabolic process"/>
    <property type="evidence" value="ECO:0007669"/>
    <property type="project" value="InterPro"/>
</dbReference>
<feature type="domain" description="Glycoside hydrolase family 42 N-terminal" evidence="3">
    <location>
        <begin position="2"/>
        <end position="102"/>
    </location>
</feature>
<evidence type="ECO:0000256" key="1">
    <source>
        <dbReference type="ARBA" id="ARBA00022801"/>
    </source>
</evidence>
<dbReference type="SUPFAM" id="SSF51445">
    <property type="entry name" value="(Trans)glycosidases"/>
    <property type="match status" value="1"/>
</dbReference>
<evidence type="ECO:0000313" key="4">
    <source>
        <dbReference type="EMBL" id="CDI41192.1"/>
    </source>
</evidence>
<dbReference type="EMBL" id="CBUH010000002">
    <property type="protein sequence ID" value="CDI41192.1"/>
    <property type="molecule type" value="Genomic_DNA"/>
</dbReference>
<protein>
    <submittedName>
        <fullName evidence="4">LacA</fullName>
    </submittedName>
</protein>
<name>U4Q9U6_LACHE</name>
<dbReference type="AlphaFoldDB" id="U4Q9U6"/>
<dbReference type="PANTHER" id="PTHR36447">
    <property type="entry name" value="BETA-GALACTOSIDASE GANA"/>
    <property type="match status" value="1"/>
</dbReference>